<comment type="similarity">
    <text evidence="1 4">Belongs to the glycerate kinase type-1 family.</text>
</comment>
<dbReference type="Gene3D" id="3.40.50.10350">
    <property type="entry name" value="Glycerate kinase, domain 1"/>
    <property type="match status" value="1"/>
</dbReference>
<dbReference type="Gene3D" id="3.90.1510.10">
    <property type="entry name" value="Glycerate kinase, domain 2"/>
    <property type="match status" value="1"/>
</dbReference>
<dbReference type="PANTHER" id="PTHR21599:SF0">
    <property type="entry name" value="GLYCERATE KINASE"/>
    <property type="match status" value="1"/>
</dbReference>
<evidence type="ECO:0000313" key="6">
    <source>
        <dbReference type="Proteomes" id="UP000031397"/>
    </source>
</evidence>
<evidence type="ECO:0000256" key="3">
    <source>
        <dbReference type="ARBA" id="ARBA00022777"/>
    </source>
</evidence>
<dbReference type="GO" id="GO:0008887">
    <property type="term" value="F:glycerate kinase activity"/>
    <property type="evidence" value="ECO:0007669"/>
    <property type="project" value="UniProtKB-UniRule"/>
</dbReference>
<dbReference type="OrthoDB" id="9774290at2"/>
<evidence type="ECO:0000256" key="2">
    <source>
        <dbReference type="ARBA" id="ARBA00022679"/>
    </source>
</evidence>
<comment type="caution">
    <text evidence="5">The sequence shown here is derived from an EMBL/GenBank/DDBJ whole genome shotgun (WGS) entry which is preliminary data.</text>
</comment>
<keyword evidence="6" id="KW-1185">Reference proteome</keyword>
<evidence type="ECO:0000256" key="4">
    <source>
        <dbReference type="PIRNR" id="PIRNR006078"/>
    </source>
</evidence>
<proteinExistence type="inferred from homology"/>
<sequence length="382" mass="39783">MSLRFVLAPDSFKDSMTAKQVTNAMAAGITNVDPYARIDKVPMADGGEGTVDTLVDATHGKKINVTVDGPIPGQKVESFFGMLGDGKTAVIEMAKASGLELIPKNRRNPMVTTTLGTGELIRAALDFGAQKIIIGIGGSATVDGGAGMAMALGVRFMDENGKVIIPNGSSIGRISDISVAGLDHRISETEFVVASDVTNPLVGKNGAAPVFGPQKGANSSQVVQLDDNLRSYAHVIYDKLGVDVTNIPGSGAAGGVGAGLLVFTKAKLRPGIEIVEEAVGLEEKIKQADCVFTGEGSIDSQTKFGKVPFGVAKLGKKHHKPVFVETAHIGDGIGDLYDAGISTVIDILSGVTPMAEALERGPENIERTTENMIRIIKASSKL</sequence>
<dbReference type="EMBL" id="JOJZ01000009">
    <property type="protein sequence ID" value="KID42383.1"/>
    <property type="molecule type" value="Genomic_DNA"/>
</dbReference>
<dbReference type="PATRIC" id="fig|1614.7.peg.302"/>
<dbReference type="InterPro" id="IPR036129">
    <property type="entry name" value="Glycerate_kinase_sf"/>
</dbReference>
<dbReference type="GO" id="GO:0031388">
    <property type="term" value="P:organic acid phosphorylation"/>
    <property type="evidence" value="ECO:0007669"/>
    <property type="project" value="UniProtKB-UniRule"/>
</dbReference>
<dbReference type="RefSeq" id="WP_039143460.1">
    <property type="nucleotide sequence ID" value="NZ_JOJZ01000009.1"/>
</dbReference>
<reference evidence="5 6" key="1">
    <citation type="submission" date="2014-06" db="EMBL/GenBank/DDBJ databases">
        <title>Functional and comparative genomic analyses of the Drosophila gut microbiota identify candidate symbiosis factors.</title>
        <authorList>
            <person name="Newell P.D."/>
            <person name="Chaston J.M."/>
            <person name="Douglas A.E."/>
        </authorList>
    </citation>
    <scope>NUCLEOTIDE SEQUENCE [LARGE SCALE GENOMIC DNA]</scope>
    <source>
        <strain evidence="5 6">DmCS_002</strain>
    </source>
</reference>
<dbReference type="Proteomes" id="UP000031397">
    <property type="component" value="Unassembled WGS sequence"/>
</dbReference>
<dbReference type="PANTHER" id="PTHR21599">
    <property type="entry name" value="GLYCERATE KINASE"/>
    <property type="match status" value="1"/>
</dbReference>
<dbReference type="SUPFAM" id="SSF110738">
    <property type="entry name" value="Glycerate kinase I"/>
    <property type="match status" value="1"/>
</dbReference>
<dbReference type="InterPro" id="IPR018197">
    <property type="entry name" value="Glycerate_kinase_RE-like"/>
</dbReference>
<evidence type="ECO:0000313" key="5">
    <source>
        <dbReference type="EMBL" id="KID42383.1"/>
    </source>
</evidence>
<evidence type="ECO:0000256" key="1">
    <source>
        <dbReference type="ARBA" id="ARBA00006284"/>
    </source>
</evidence>
<name>A0A0C1Q3C8_9LACO</name>
<dbReference type="GeneID" id="74913001"/>
<accession>A0A0C1Q3C8</accession>
<keyword evidence="3 4" id="KW-0418">Kinase</keyword>
<organism evidence="5 6">
    <name type="scientific">Fructilactobacillus fructivorans</name>
    <dbReference type="NCBI Taxonomy" id="1614"/>
    <lineage>
        <taxon>Bacteria</taxon>
        <taxon>Bacillati</taxon>
        <taxon>Bacillota</taxon>
        <taxon>Bacilli</taxon>
        <taxon>Lactobacillales</taxon>
        <taxon>Lactobacillaceae</taxon>
        <taxon>Fructilactobacillus</taxon>
    </lineage>
</organism>
<dbReference type="InterPro" id="IPR004381">
    <property type="entry name" value="Glycerate_kinase"/>
</dbReference>
<protein>
    <submittedName>
        <fullName evidence="5">Glycerate kinase</fullName>
        <ecNumber evidence="5">2.7.1.31</ecNumber>
    </submittedName>
</protein>
<dbReference type="Pfam" id="PF02595">
    <property type="entry name" value="Gly_kinase"/>
    <property type="match status" value="1"/>
</dbReference>
<dbReference type="NCBIfam" id="TIGR00045">
    <property type="entry name" value="glycerate kinase"/>
    <property type="match status" value="1"/>
</dbReference>
<keyword evidence="2 4" id="KW-0808">Transferase</keyword>
<dbReference type="PIRSF" id="PIRSF006078">
    <property type="entry name" value="GlxK"/>
    <property type="match status" value="1"/>
</dbReference>
<gene>
    <name evidence="5" type="ORF">LfDm3_0312</name>
</gene>
<dbReference type="InterPro" id="IPR018193">
    <property type="entry name" value="Glyc_kinase_flavodox-like_fold"/>
</dbReference>
<dbReference type="EC" id="2.7.1.31" evidence="5"/>
<dbReference type="AlphaFoldDB" id="A0A0C1Q3C8"/>